<dbReference type="Proteomes" id="UP001481872">
    <property type="component" value="Unassembled WGS sequence"/>
</dbReference>
<dbReference type="RefSeq" id="WP_349053157.1">
    <property type="nucleotide sequence ID" value="NZ_JBBNPS010000001.1"/>
</dbReference>
<dbReference type="Gene3D" id="2.40.50.230">
    <property type="entry name" value="Gp5 N-terminal domain"/>
    <property type="match status" value="1"/>
</dbReference>
<name>A0ABV1J5G2_9FIRM</name>
<dbReference type="EMBL" id="JBBNPS010000001">
    <property type="protein sequence ID" value="MEQ3352736.1"/>
    <property type="molecule type" value="Genomic_DNA"/>
</dbReference>
<evidence type="ECO:0000259" key="1">
    <source>
        <dbReference type="Pfam" id="PF18352"/>
    </source>
</evidence>
<accession>A0ABV1J5G2</accession>
<comment type="caution">
    <text evidence="2">The sequence shown here is derived from an EMBL/GenBank/DDBJ whole genome shotgun (WGS) entry which is preliminary data.</text>
</comment>
<keyword evidence="3" id="KW-1185">Reference proteome</keyword>
<evidence type="ECO:0000313" key="3">
    <source>
        <dbReference type="Proteomes" id="UP001481872"/>
    </source>
</evidence>
<sequence>MEAANQFLNDFASGITKGMHVAKLAKVVRFDPNTMAIDALPLPSEDHAMVLNVPVATVRSGDYILYYPLKAGDMVVLLFMDNDTDNILLGEDSAETERDHDVSDCVCIGGITLLKDSIPVAEKDALVVQNMGGTGKIILRQDGKIKLESPKIELVGYASYNGREIAVKGDGTSDGARIV</sequence>
<dbReference type="InterPro" id="IPR041599">
    <property type="entry name" value="Gp138_N"/>
</dbReference>
<evidence type="ECO:0000313" key="2">
    <source>
        <dbReference type="EMBL" id="MEQ3352736.1"/>
    </source>
</evidence>
<gene>
    <name evidence="2" type="ORF">AAA081_00255</name>
</gene>
<protein>
    <submittedName>
        <fullName evidence="2">Gp138 family membrane-puncturing spike protein</fullName>
    </submittedName>
</protein>
<proteinExistence type="predicted"/>
<feature type="domain" description="Phage protein Gp138 N-terminal" evidence="1">
    <location>
        <begin position="44"/>
        <end position="110"/>
    </location>
</feature>
<reference evidence="2 3" key="1">
    <citation type="submission" date="2024-04" db="EMBL/GenBank/DDBJ databases">
        <title>Human intestinal bacterial collection.</title>
        <authorList>
            <person name="Pauvert C."/>
            <person name="Hitch T.C.A."/>
            <person name="Clavel T."/>
        </authorList>
    </citation>
    <scope>NUCLEOTIDE SEQUENCE [LARGE SCALE GENOMIC DNA]</scope>
    <source>
        <strain evidence="2 3">CLA-SR-H026</strain>
    </source>
</reference>
<organism evidence="2 3">
    <name type="scientific">Aedoeadaptatus acetigenes</name>
    <dbReference type="NCBI Taxonomy" id="2981723"/>
    <lineage>
        <taxon>Bacteria</taxon>
        <taxon>Bacillati</taxon>
        <taxon>Bacillota</taxon>
        <taxon>Tissierellia</taxon>
        <taxon>Tissierellales</taxon>
        <taxon>Peptoniphilaceae</taxon>
        <taxon>Aedoeadaptatus</taxon>
    </lineage>
</organism>
<dbReference type="Pfam" id="PF18352">
    <property type="entry name" value="Gp138_N"/>
    <property type="match status" value="1"/>
</dbReference>
<dbReference type="InterPro" id="IPR037026">
    <property type="entry name" value="Vgr_OB-fold_dom_sf"/>
</dbReference>